<feature type="compositionally biased region" description="Polar residues" evidence="7">
    <location>
        <begin position="343"/>
        <end position="357"/>
    </location>
</feature>
<feature type="compositionally biased region" description="Low complexity" evidence="7">
    <location>
        <begin position="271"/>
        <end position="283"/>
    </location>
</feature>
<proteinExistence type="predicted"/>
<feature type="region of interest" description="Disordered" evidence="7">
    <location>
        <begin position="340"/>
        <end position="365"/>
    </location>
</feature>
<protein>
    <submittedName>
        <fullName evidence="10">Uncharacterized protein</fullName>
    </submittedName>
</protein>
<dbReference type="OrthoDB" id="2143914at2759"/>
<comment type="subcellular location">
    <subcellularLocation>
        <location evidence="1">Nucleus</location>
    </subcellularLocation>
</comment>
<feature type="region of interest" description="Disordered" evidence="7">
    <location>
        <begin position="270"/>
        <end position="289"/>
    </location>
</feature>
<evidence type="ECO:0000259" key="8">
    <source>
        <dbReference type="PROSITE" id="PS50090"/>
    </source>
</evidence>
<keyword evidence="4" id="KW-0238">DNA-binding</keyword>
<evidence type="ECO:0000259" key="9">
    <source>
        <dbReference type="PROSITE" id="PS51294"/>
    </source>
</evidence>
<dbReference type="InterPro" id="IPR009057">
    <property type="entry name" value="Homeodomain-like_sf"/>
</dbReference>
<name>A0A9E7EFA4_9LILI</name>
<feature type="domain" description="HTH myb-type" evidence="9">
    <location>
        <begin position="118"/>
        <end position="146"/>
    </location>
</feature>
<evidence type="ECO:0000256" key="1">
    <source>
        <dbReference type="ARBA" id="ARBA00004123"/>
    </source>
</evidence>
<evidence type="ECO:0000313" key="10">
    <source>
        <dbReference type="EMBL" id="URD75297.1"/>
    </source>
</evidence>
<dbReference type="CDD" id="cd00167">
    <property type="entry name" value="SANT"/>
    <property type="match status" value="2"/>
</dbReference>
<keyword evidence="11" id="KW-1185">Reference proteome</keyword>
<evidence type="ECO:0000256" key="2">
    <source>
        <dbReference type="ARBA" id="ARBA00022737"/>
    </source>
</evidence>
<dbReference type="PANTHER" id="PTHR47997:SF75">
    <property type="entry name" value="MYB DOMAIN PROTEIN 55"/>
    <property type="match status" value="1"/>
</dbReference>
<reference evidence="10" key="1">
    <citation type="submission" date="2022-05" db="EMBL/GenBank/DDBJ databases">
        <title>The Musa troglodytarum L. genome provides insights into the mechanism of non-climacteric behaviour and enrichment of carotenoids.</title>
        <authorList>
            <person name="Wang J."/>
        </authorList>
    </citation>
    <scope>NUCLEOTIDE SEQUENCE</scope>
    <source>
        <tissue evidence="10">Leaf</tissue>
    </source>
</reference>
<sequence length="365" mass="40814">MGRHSCCYKLKLRKGLWSPEEDEKLVKHITEFGHGCWSSVPKLAGLQRCGKSCRLRWINYLRPDLKRGTFSQQEEDLIVELHAALGNRSSACHQRRLRSLCLAFRFLDPSCCCFLAFRWSQIAARLPGRTDNEIKNYWNSCIKKKLRQRGIDPSSHMPLCETDGREEREAMNSDKTSGFISVVASNQIESNDPATPTKELLVDQLHRCAPLVGPSAPQIPPLWSSHHTRLQDLVPSISSSILSSSGEVKPMTSLPQASYSLPEFHYLETGNSTNNSANTADSSNEFELQSSGGNLLDSGIFPWSELLPNTKGAQIHFDGEPEDLKWSEYLNGTIAPTAAAHSHGQSLSSWHENQQPQPSDPYLKN</sequence>
<evidence type="ECO:0000313" key="11">
    <source>
        <dbReference type="Proteomes" id="UP001055439"/>
    </source>
</evidence>
<dbReference type="SUPFAM" id="SSF46689">
    <property type="entry name" value="Homeodomain-like"/>
    <property type="match status" value="1"/>
</dbReference>
<dbReference type="Gene3D" id="1.10.10.60">
    <property type="entry name" value="Homeodomain-like"/>
    <property type="match status" value="2"/>
</dbReference>
<evidence type="ECO:0000256" key="6">
    <source>
        <dbReference type="ARBA" id="ARBA00023242"/>
    </source>
</evidence>
<dbReference type="Proteomes" id="UP001055439">
    <property type="component" value="Chromosome 1"/>
</dbReference>
<feature type="region of interest" description="Disordered" evidence="7">
    <location>
        <begin position="153"/>
        <end position="173"/>
    </location>
</feature>
<evidence type="ECO:0000256" key="7">
    <source>
        <dbReference type="SAM" id="MobiDB-lite"/>
    </source>
</evidence>
<dbReference type="InterPro" id="IPR001005">
    <property type="entry name" value="SANT/Myb"/>
</dbReference>
<organism evidence="10 11">
    <name type="scientific">Musa troglodytarum</name>
    <name type="common">fe'i banana</name>
    <dbReference type="NCBI Taxonomy" id="320322"/>
    <lineage>
        <taxon>Eukaryota</taxon>
        <taxon>Viridiplantae</taxon>
        <taxon>Streptophyta</taxon>
        <taxon>Embryophyta</taxon>
        <taxon>Tracheophyta</taxon>
        <taxon>Spermatophyta</taxon>
        <taxon>Magnoliopsida</taxon>
        <taxon>Liliopsida</taxon>
        <taxon>Zingiberales</taxon>
        <taxon>Musaceae</taxon>
        <taxon>Musa</taxon>
    </lineage>
</organism>
<keyword evidence="5" id="KW-0804">Transcription</keyword>
<dbReference type="FunFam" id="1.10.10.60:FF:000047">
    <property type="entry name" value="Myb transcription factor"/>
    <property type="match status" value="1"/>
</dbReference>
<evidence type="ECO:0000256" key="4">
    <source>
        <dbReference type="ARBA" id="ARBA00023125"/>
    </source>
</evidence>
<gene>
    <name evidence="10" type="ORF">MUK42_08969</name>
</gene>
<dbReference type="InterPro" id="IPR017930">
    <property type="entry name" value="Myb_dom"/>
</dbReference>
<dbReference type="EMBL" id="CP097502">
    <property type="protein sequence ID" value="URD75297.1"/>
    <property type="molecule type" value="Genomic_DNA"/>
</dbReference>
<feature type="domain" description="Myb-like" evidence="8">
    <location>
        <begin position="9"/>
        <end position="61"/>
    </location>
</feature>
<dbReference type="PROSITE" id="PS50090">
    <property type="entry name" value="MYB_LIKE"/>
    <property type="match status" value="2"/>
</dbReference>
<feature type="compositionally biased region" description="Basic and acidic residues" evidence="7">
    <location>
        <begin position="162"/>
        <end position="172"/>
    </location>
</feature>
<dbReference type="Pfam" id="PF00249">
    <property type="entry name" value="Myb_DNA-binding"/>
    <property type="match status" value="2"/>
</dbReference>
<dbReference type="PROSITE" id="PS51294">
    <property type="entry name" value="HTH_MYB"/>
    <property type="match status" value="2"/>
</dbReference>
<keyword evidence="3" id="KW-0805">Transcription regulation</keyword>
<evidence type="ECO:0000256" key="5">
    <source>
        <dbReference type="ARBA" id="ARBA00023163"/>
    </source>
</evidence>
<accession>A0A9E7EFA4</accession>
<keyword evidence="2" id="KW-0677">Repeat</keyword>
<dbReference type="GO" id="GO:0005634">
    <property type="term" value="C:nucleus"/>
    <property type="evidence" value="ECO:0007669"/>
    <property type="project" value="UniProtKB-SubCell"/>
</dbReference>
<keyword evidence="6" id="KW-0539">Nucleus</keyword>
<dbReference type="AlphaFoldDB" id="A0A9E7EFA4"/>
<evidence type="ECO:0000256" key="3">
    <source>
        <dbReference type="ARBA" id="ARBA00023015"/>
    </source>
</evidence>
<dbReference type="GO" id="GO:0003677">
    <property type="term" value="F:DNA binding"/>
    <property type="evidence" value="ECO:0007669"/>
    <property type="project" value="UniProtKB-KW"/>
</dbReference>
<dbReference type="SMART" id="SM00717">
    <property type="entry name" value="SANT"/>
    <property type="match status" value="2"/>
</dbReference>
<dbReference type="PANTHER" id="PTHR47997">
    <property type="entry name" value="MYB DOMAIN PROTEIN 55"/>
    <property type="match status" value="1"/>
</dbReference>
<dbReference type="InterPro" id="IPR051953">
    <property type="entry name" value="Plant_SW-associated_TFs"/>
</dbReference>
<feature type="domain" description="Myb-like" evidence="8">
    <location>
        <begin position="62"/>
        <end position="142"/>
    </location>
</feature>
<feature type="domain" description="HTH myb-type" evidence="9">
    <location>
        <begin position="9"/>
        <end position="65"/>
    </location>
</feature>